<accession>A0A1R1BQP1</accession>
<evidence type="ECO:0000259" key="1">
    <source>
        <dbReference type="Pfam" id="PF01408"/>
    </source>
</evidence>
<dbReference type="InterPro" id="IPR052515">
    <property type="entry name" value="Gfo/Idh/MocA_Oxidoreductase"/>
</dbReference>
<dbReference type="Pfam" id="PF01408">
    <property type="entry name" value="GFO_IDH_MocA"/>
    <property type="match status" value="1"/>
</dbReference>
<proteinExistence type="predicted"/>
<sequence length="309" mass="34611">MAVNIAIVGYGSAGRQHAKTLLDMNHASLYGIYEKNPIVDTDSVYRFTSWEELLSNPDVNAIALCLPPGGRANKAFEALDAGKSVLLEKPPCTTEKELDQLLKAANDANQTIGIMFQHRYRLPEEAFNVNWDHQTTAILEVSRPRDINRYFNDWRQDPALSFGGITAHLGIHYLDLACQMLGEPISFHQAGRREFSPGIDLRTVGTIEFSTGAAMSFVVTCEAEARKERLSLYGPDIRLTIEDGRSALEYKGNLRQYPVESTHEMRKQLYMDFASSIINKEQPERCHLQGGRGVTRLLEQIAMNGGIHI</sequence>
<reference evidence="3 4" key="1">
    <citation type="submission" date="2016-11" db="EMBL/GenBank/DDBJ databases">
        <title>Paenibacillus species isolates.</title>
        <authorList>
            <person name="Beno S.M."/>
        </authorList>
    </citation>
    <scope>NUCLEOTIDE SEQUENCE [LARGE SCALE GENOMIC DNA]</scope>
    <source>
        <strain evidence="3 4">FSL H8-0246</strain>
    </source>
</reference>
<feature type="domain" description="GFO/IDH/MocA-like oxidoreductase" evidence="2">
    <location>
        <begin position="143"/>
        <end position="234"/>
    </location>
</feature>
<gene>
    <name evidence="3" type="ORF">BK131_19180</name>
</gene>
<dbReference type="InterPro" id="IPR055170">
    <property type="entry name" value="GFO_IDH_MocA-like_dom"/>
</dbReference>
<dbReference type="SUPFAM" id="SSF51735">
    <property type="entry name" value="NAD(P)-binding Rossmann-fold domains"/>
    <property type="match status" value="1"/>
</dbReference>
<feature type="domain" description="Gfo/Idh/MocA-like oxidoreductase N-terminal" evidence="1">
    <location>
        <begin position="3"/>
        <end position="113"/>
    </location>
</feature>
<organism evidence="3 4">
    <name type="scientific">Paenibacillus amylolyticus</name>
    <dbReference type="NCBI Taxonomy" id="1451"/>
    <lineage>
        <taxon>Bacteria</taxon>
        <taxon>Bacillati</taxon>
        <taxon>Bacillota</taxon>
        <taxon>Bacilli</taxon>
        <taxon>Bacillales</taxon>
        <taxon>Paenibacillaceae</taxon>
        <taxon>Paenibacillus</taxon>
    </lineage>
</organism>
<evidence type="ECO:0000313" key="4">
    <source>
        <dbReference type="Proteomes" id="UP000187134"/>
    </source>
</evidence>
<dbReference type="PANTHER" id="PTHR43249:SF1">
    <property type="entry name" value="D-GLUCOSIDE 3-DEHYDROGENASE"/>
    <property type="match status" value="1"/>
</dbReference>
<dbReference type="Pfam" id="PF22725">
    <property type="entry name" value="GFO_IDH_MocA_C3"/>
    <property type="match status" value="1"/>
</dbReference>
<protein>
    <recommendedName>
        <fullName evidence="5">Gfo/Idh/MocA family oxidoreductase</fullName>
    </recommendedName>
</protein>
<dbReference type="RefSeq" id="WP_076332843.1">
    <property type="nucleotide sequence ID" value="NZ_MRTJ01000008.1"/>
</dbReference>
<dbReference type="Gene3D" id="3.40.50.720">
    <property type="entry name" value="NAD(P)-binding Rossmann-like Domain"/>
    <property type="match status" value="1"/>
</dbReference>
<dbReference type="OrthoDB" id="9781966at2"/>
<comment type="caution">
    <text evidence="3">The sequence shown here is derived from an EMBL/GenBank/DDBJ whole genome shotgun (WGS) entry which is preliminary data.</text>
</comment>
<dbReference type="Proteomes" id="UP000187134">
    <property type="component" value="Unassembled WGS sequence"/>
</dbReference>
<name>A0A1R1BQP1_PAEAM</name>
<evidence type="ECO:0000259" key="2">
    <source>
        <dbReference type="Pfam" id="PF22725"/>
    </source>
</evidence>
<dbReference type="AlphaFoldDB" id="A0A1R1BQP1"/>
<dbReference type="Gene3D" id="3.30.360.10">
    <property type="entry name" value="Dihydrodipicolinate Reductase, domain 2"/>
    <property type="match status" value="1"/>
</dbReference>
<dbReference type="SUPFAM" id="SSF55347">
    <property type="entry name" value="Glyceraldehyde-3-phosphate dehydrogenase-like, C-terminal domain"/>
    <property type="match status" value="1"/>
</dbReference>
<dbReference type="EMBL" id="MRTJ01000008">
    <property type="protein sequence ID" value="OMF12128.1"/>
    <property type="molecule type" value="Genomic_DNA"/>
</dbReference>
<dbReference type="PANTHER" id="PTHR43249">
    <property type="entry name" value="UDP-N-ACETYL-2-AMINO-2-DEOXY-D-GLUCURONATE OXIDASE"/>
    <property type="match status" value="1"/>
</dbReference>
<evidence type="ECO:0000313" key="3">
    <source>
        <dbReference type="EMBL" id="OMF12128.1"/>
    </source>
</evidence>
<evidence type="ECO:0008006" key="5">
    <source>
        <dbReference type="Google" id="ProtNLM"/>
    </source>
</evidence>
<dbReference type="InterPro" id="IPR000683">
    <property type="entry name" value="Gfo/Idh/MocA-like_OxRdtase_N"/>
</dbReference>
<dbReference type="GO" id="GO:0000166">
    <property type="term" value="F:nucleotide binding"/>
    <property type="evidence" value="ECO:0007669"/>
    <property type="project" value="InterPro"/>
</dbReference>
<dbReference type="InterPro" id="IPR036291">
    <property type="entry name" value="NAD(P)-bd_dom_sf"/>
</dbReference>